<organism evidence="1">
    <name type="scientific">viral metagenome</name>
    <dbReference type="NCBI Taxonomy" id="1070528"/>
    <lineage>
        <taxon>unclassified sequences</taxon>
        <taxon>metagenomes</taxon>
        <taxon>organismal metagenomes</taxon>
    </lineage>
</organism>
<protein>
    <submittedName>
        <fullName evidence="1">Uncharacterized protein</fullName>
    </submittedName>
</protein>
<reference evidence="1" key="1">
    <citation type="journal article" date="2020" name="Nature">
        <title>Giant virus diversity and host interactions through global metagenomics.</title>
        <authorList>
            <person name="Schulz F."/>
            <person name="Roux S."/>
            <person name="Paez-Espino D."/>
            <person name="Jungbluth S."/>
            <person name="Walsh D.A."/>
            <person name="Denef V.J."/>
            <person name="McMahon K.D."/>
            <person name="Konstantinidis K.T."/>
            <person name="Eloe-Fadrosh E.A."/>
            <person name="Kyrpides N.C."/>
            <person name="Woyke T."/>
        </authorList>
    </citation>
    <scope>NUCLEOTIDE SEQUENCE</scope>
    <source>
        <strain evidence="1">GVMAG-M-3300009187-29</strain>
    </source>
</reference>
<dbReference type="AlphaFoldDB" id="A0A6C0B329"/>
<dbReference type="EMBL" id="MN739056">
    <property type="protein sequence ID" value="QHS86462.1"/>
    <property type="molecule type" value="Genomic_DNA"/>
</dbReference>
<accession>A0A6C0B329</accession>
<evidence type="ECO:0000313" key="1">
    <source>
        <dbReference type="EMBL" id="QHS86462.1"/>
    </source>
</evidence>
<proteinExistence type="predicted"/>
<name>A0A6C0B329_9ZZZZ</name>
<sequence length="91" mass="11085">MFENILSMYIKMKKIHSIKHIRKYKNGKVEVNIIEENKNGVIKINNLRKTKCVPFRRNHLLFTNKRRGKSVAQKIYNEFGRKKRTQKRRQK</sequence>